<name>A0A563F2J3_9PSEU</name>
<dbReference type="InterPro" id="IPR002410">
    <property type="entry name" value="Peptidase_S33"/>
</dbReference>
<dbReference type="InterPro" id="IPR029058">
    <property type="entry name" value="AB_hydrolase_fold"/>
</dbReference>
<keyword evidence="4 8" id="KW-0031">Aminopeptidase</keyword>
<comment type="caution">
    <text evidence="12">The sequence shown here is derived from an EMBL/GenBank/DDBJ whole genome shotgun (WGS) entry which is preliminary data.</text>
</comment>
<evidence type="ECO:0000256" key="2">
    <source>
        <dbReference type="ARBA" id="ARBA00004496"/>
    </source>
</evidence>
<evidence type="ECO:0000256" key="7">
    <source>
        <dbReference type="ARBA" id="ARBA00022801"/>
    </source>
</evidence>
<evidence type="ECO:0000313" key="13">
    <source>
        <dbReference type="Proteomes" id="UP000316639"/>
    </source>
</evidence>
<evidence type="ECO:0000256" key="1">
    <source>
        <dbReference type="ARBA" id="ARBA00001585"/>
    </source>
</evidence>
<dbReference type="GO" id="GO:0005737">
    <property type="term" value="C:cytoplasm"/>
    <property type="evidence" value="ECO:0007669"/>
    <property type="project" value="UniProtKB-SubCell"/>
</dbReference>
<dbReference type="EC" id="3.4.11.5" evidence="8 10"/>
<dbReference type="SUPFAM" id="SSF53474">
    <property type="entry name" value="alpha/beta-Hydrolases"/>
    <property type="match status" value="1"/>
</dbReference>
<comment type="catalytic activity">
    <reaction evidence="1 8 10">
        <text>Release of N-terminal proline from a peptide.</text>
        <dbReference type="EC" id="3.4.11.5"/>
    </reaction>
</comment>
<sequence>MLEVGDGNHIYWETSGNPDGKPAVVCHGGPGSGSRPSTRRFFDPAAYRIVQFDQRGCARSTPHAGDPATSLETNTTAHLVADMELLREFLGIEKWLVMGGSWGSTLALVYAEQHPHRVSELVIPAVTTSRHSEHAWITRGLRIFFPDHFEAFQAGLPPEDRDGNIPAAYQRLLNSPDPEVRAKAAWDWCKWDLATITGGDNDFTGRFADPDFRYLSARLVTHYWGNEAFLSDGQVIRDLGKLAGIPGVLIHGRNDFGGPLTTAWDVAQGWPDAELVILNDAGHTADESSSMERAVLAALDRFRR</sequence>
<keyword evidence="13" id="KW-1185">Reference proteome</keyword>
<keyword evidence="7 8" id="KW-0378">Hydrolase</keyword>
<keyword evidence="5 8" id="KW-0963">Cytoplasm</keyword>
<reference evidence="12 13" key="1">
    <citation type="submission" date="2019-07" db="EMBL/GenBank/DDBJ databases">
        <title>Lentzea xizangensis sp. nov., isolated from Qinghai-Tibetan Plateau Soils.</title>
        <authorList>
            <person name="Huang J."/>
        </authorList>
    </citation>
    <scope>NUCLEOTIDE SEQUENCE [LARGE SCALE GENOMIC DNA]</scope>
    <source>
        <strain evidence="12 13">FXJ1.1311</strain>
    </source>
</reference>
<dbReference type="OrthoDB" id="9796770at2"/>
<dbReference type="AlphaFoldDB" id="A0A563F2J3"/>
<feature type="active site" description="Proton donor" evidence="9">
    <location>
        <position position="283"/>
    </location>
</feature>
<evidence type="ECO:0000256" key="4">
    <source>
        <dbReference type="ARBA" id="ARBA00022438"/>
    </source>
</evidence>
<dbReference type="GO" id="GO:0004177">
    <property type="term" value="F:aminopeptidase activity"/>
    <property type="evidence" value="ECO:0007669"/>
    <property type="project" value="UniProtKB-UniRule"/>
</dbReference>
<evidence type="ECO:0000256" key="6">
    <source>
        <dbReference type="ARBA" id="ARBA00022670"/>
    </source>
</evidence>
<evidence type="ECO:0000313" key="12">
    <source>
        <dbReference type="EMBL" id="TWP53574.1"/>
    </source>
</evidence>
<dbReference type="PRINTS" id="PR00793">
    <property type="entry name" value="PROAMNOPTASE"/>
</dbReference>
<comment type="similarity">
    <text evidence="3 8 10">Belongs to the peptidase S33 family.</text>
</comment>
<evidence type="ECO:0000256" key="8">
    <source>
        <dbReference type="PIRNR" id="PIRNR006431"/>
    </source>
</evidence>
<dbReference type="PIRSF" id="PIRSF006431">
    <property type="entry name" value="Pept_S33"/>
    <property type="match status" value="1"/>
</dbReference>
<dbReference type="InterPro" id="IPR005944">
    <property type="entry name" value="Pro_iminopeptidase"/>
</dbReference>
<feature type="active site" description="Nucleophile" evidence="9">
    <location>
        <position position="101"/>
    </location>
</feature>
<feature type="domain" description="AB hydrolase-1" evidence="11">
    <location>
        <begin position="24"/>
        <end position="284"/>
    </location>
</feature>
<dbReference type="InterPro" id="IPR000073">
    <property type="entry name" value="AB_hydrolase_1"/>
</dbReference>
<evidence type="ECO:0000256" key="9">
    <source>
        <dbReference type="PIRSR" id="PIRSR006431-1"/>
    </source>
</evidence>
<dbReference type="Proteomes" id="UP000316639">
    <property type="component" value="Unassembled WGS sequence"/>
</dbReference>
<organism evidence="12 13">
    <name type="scientific">Lentzea tibetensis</name>
    <dbReference type="NCBI Taxonomy" id="2591470"/>
    <lineage>
        <taxon>Bacteria</taxon>
        <taxon>Bacillati</taxon>
        <taxon>Actinomycetota</taxon>
        <taxon>Actinomycetes</taxon>
        <taxon>Pseudonocardiales</taxon>
        <taxon>Pseudonocardiaceae</taxon>
        <taxon>Lentzea</taxon>
    </lineage>
</organism>
<evidence type="ECO:0000256" key="10">
    <source>
        <dbReference type="RuleBase" id="RU003421"/>
    </source>
</evidence>
<protein>
    <recommendedName>
        <fullName evidence="8 10">Proline iminopeptidase</fullName>
        <shortName evidence="8">PIP</shortName>
        <ecNumber evidence="8 10">3.4.11.5</ecNumber>
    </recommendedName>
    <alternativeName>
        <fullName evidence="8">Prolyl aminopeptidase</fullName>
    </alternativeName>
</protein>
<keyword evidence="6 8" id="KW-0645">Protease</keyword>
<dbReference type="PANTHER" id="PTHR43722:SF1">
    <property type="entry name" value="PROLINE IMINOPEPTIDASE"/>
    <property type="match status" value="1"/>
</dbReference>
<dbReference type="PANTHER" id="PTHR43722">
    <property type="entry name" value="PROLINE IMINOPEPTIDASE"/>
    <property type="match status" value="1"/>
</dbReference>
<accession>A0A563F2J3</accession>
<proteinExistence type="inferred from homology"/>
<evidence type="ECO:0000259" key="11">
    <source>
        <dbReference type="Pfam" id="PF00561"/>
    </source>
</evidence>
<dbReference type="Gene3D" id="3.40.50.1820">
    <property type="entry name" value="alpha/beta hydrolase"/>
    <property type="match status" value="1"/>
</dbReference>
<evidence type="ECO:0000256" key="3">
    <source>
        <dbReference type="ARBA" id="ARBA00010088"/>
    </source>
</evidence>
<dbReference type="NCBIfam" id="TIGR01249">
    <property type="entry name" value="pro_imino_pep_1"/>
    <property type="match status" value="1"/>
</dbReference>
<evidence type="ECO:0000256" key="5">
    <source>
        <dbReference type="ARBA" id="ARBA00022490"/>
    </source>
</evidence>
<gene>
    <name evidence="12" type="primary">pip</name>
    <name evidence="12" type="ORF">FKR81_05230</name>
</gene>
<comment type="subcellular location">
    <subcellularLocation>
        <location evidence="2 8">Cytoplasm</location>
    </subcellularLocation>
</comment>
<dbReference type="GO" id="GO:0006508">
    <property type="term" value="P:proteolysis"/>
    <property type="evidence" value="ECO:0007669"/>
    <property type="project" value="UniProtKB-KW"/>
</dbReference>
<dbReference type="Pfam" id="PF00561">
    <property type="entry name" value="Abhydrolase_1"/>
    <property type="match status" value="1"/>
</dbReference>
<feature type="active site" evidence="9">
    <location>
        <position position="255"/>
    </location>
</feature>
<dbReference type="EMBL" id="VOBR01000003">
    <property type="protein sequence ID" value="TWP53574.1"/>
    <property type="molecule type" value="Genomic_DNA"/>
</dbReference>